<protein>
    <submittedName>
        <fullName evidence="1">Uncharacterized protein</fullName>
    </submittedName>
</protein>
<reference evidence="1 2" key="1">
    <citation type="submission" date="2024-04" db="EMBL/GenBank/DDBJ databases">
        <title>Tritrichomonas musculus Genome.</title>
        <authorList>
            <person name="Alves-Ferreira E."/>
            <person name="Grigg M."/>
            <person name="Lorenzi H."/>
            <person name="Galac M."/>
        </authorList>
    </citation>
    <scope>NUCLEOTIDE SEQUENCE [LARGE SCALE GENOMIC DNA]</scope>
    <source>
        <strain evidence="1 2">EAF2021</strain>
    </source>
</reference>
<evidence type="ECO:0000313" key="2">
    <source>
        <dbReference type="Proteomes" id="UP001470230"/>
    </source>
</evidence>
<keyword evidence="2" id="KW-1185">Reference proteome</keyword>
<proteinExistence type="predicted"/>
<dbReference type="Proteomes" id="UP001470230">
    <property type="component" value="Unassembled WGS sequence"/>
</dbReference>
<accession>A0ABR2L8Q1</accession>
<dbReference type="EMBL" id="JAPFFF010000001">
    <property type="protein sequence ID" value="KAK8899730.1"/>
    <property type="molecule type" value="Genomic_DNA"/>
</dbReference>
<organism evidence="1 2">
    <name type="scientific">Tritrichomonas musculus</name>
    <dbReference type="NCBI Taxonomy" id="1915356"/>
    <lineage>
        <taxon>Eukaryota</taxon>
        <taxon>Metamonada</taxon>
        <taxon>Parabasalia</taxon>
        <taxon>Tritrichomonadida</taxon>
        <taxon>Tritrichomonadidae</taxon>
        <taxon>Tritrichomonas</taxon>
    </lineage>
</organism>
<evidence type="ECO:0000313" key="1">
    <source>
        <dbReference type="EMBL" id="KAK8899730.1"/>
    </source>
</evidence>
<gene>
    <name evidence="1" type="ORF">M9Y10_002052</name>
</gene>
<sequence>MDEIIQLKEAVKLLEAELSRVKKGNFFNGKDDYDHNKDEKEKYKVNHFSFDDKSDPRGFISIIGNSMITIAGGNSNPENPV</sequence>
<comment type="caution">
    <text evidence="1">The sequence shown here is derived from an EMBL/GenBank/DDBJ whole genome shotgun (WGS) entry which is preliminary data.</text>
</comment>
<name>A0ABR2L8Q1_9EUKA</name>